<dbReference type="RefSeq" id="WP_408127112.1">
    <property type="nucleotide sequence ID" value="NZ_JBFNFH010000037.1"/>
</dbReference>
<accession>A0ABW9F8G8</accession>
<proteinExistence type="predicted"/>
<evidence type="ECO:0000313" key="1">
    <source>
        <dbReference type="EMBL" id="MFM1525730.1"/>
    </source>
</evidence>
<dbReference type="Proteomes" id="UP001629536">
    <property type="component" value="Unassembled WGS sequence"/>
</dbReference>
<reference evidence="1 2" key="1">
    <citation type="journal article" date="2024" name="Front. Microbiol.">
        <title>Pangenomic and biochemical analyses of Helcococcus ovis reveal widespread tetracycline resistance and a novel bacterial species, Helcococcus bovis.</title>
        <authorList>
            <person name="Cunha F."/>
            <person name="Zhai Y."/>
            <person name="Casaro S."/>
            <person name="Jones K.L."/>
            <person name="Hernandez M."/>
            <person name="Bisinotto R.S."/>
            <person name="Kariyawasam S."/>
            <person name="Brown M.B."/>
            <person name="Phillips A."/>
            <person name="Jeong K.C."/>
            <person name="Galvao K.N."/>
        </authorList>
    </citation>
    <scope>NUCLEOTIDE SEQUENCE [LARGE SCALE GENOMIC DNA]</scope>
    <source>
        <strain evidence="1 2">KG197</strain>
    </source>
</reference>
<protein>
    <submittedName>
        <fullName evidence="1">Uncharacterized protein</fullName>
    </submittedName>
</protein>
<gene>
    <name evidence="1" type="ORF">ABGF40_08725</name>
</gene>
<dbReference type="EMBL" id="JBFNFH010000037">
    <property type="protein sequence ID" value="MFM1525730.1"/>
    <property type="molecule type" value="Genomic_DNA"/>
</dbReference>
<sequence length="141" mass="16923">MNKKIIPNKKKEFKIIDEIIYNNYSADNIDDINIFIDSYYYKKGNDLLKIESIEQYKKLDPNTNLYLKSLFPDERYINGQRIICHLPCTFWSGQIVDKYLRAVNVKNNKFENYKKFDENSLLLINYTTGLEENIEFEEKIK</sequence>
<name>A0ABW9F8G8_9FIRM</name>
<comment type="caution">
    <text evidence="1">The sequence shown here is derived from an EMBL/GenBank/DDBJ whole genome shotgun (WGS) entry which is preliminary data.</text>
</comment>
<keyword evidence="2" id="KW-1185">Reference proteome</keyword>
<organism evidence="1 2">
    <name type="scientific">Helcococcus bovis</name>
    <dbReference type="NCBI Taxonomy" id="3153252"/>
    <lineage>
        <taxon>Bacteria</taxon>
        <taxon>Bacillati</taxon>
        <taxon>Bacillota</taxon>
        <taxon>Tissierellia</taxon>
        <taxon>Tissierellales</taxon>
        <taxon>Peptoniphilaceae</taxon>
        <taxon>Helcococcus</taxon>
    </lineage>
</organism>
<evidence type="ECO:0000313" key="2">
    <source>
        <dbReference type="Proteomes" id="UP001629536"/>
    </source>
</evidence>